<dbReference type="InterPro" id="IPR008271">
    <property type="entry name" value="Ser/Thr_kinase_AS"/>
</dbReference>
<dbReference type="Pfam" id="PF00069">
    <property type="entry name" value="Pkinase"/>
    <property type="match status" value="1"/>
</dbReference>
<keyword evidence="4 5" id="KW-0067">ATP-binding</keyword>
<dbReference type="InterPro" id="IPR000719">
    <property type="entry name" value="Prot_kinase_dom"/>
</dbReference>
<keyword evidence="3" id="KW-0418">Kinase</keyword>
<evidence type="ECO:0000313" key="8">
    <source>
        <dbReference type="EMBL" id="PXF64210.1"/>
    </source>
</evidence>
<evidence type="ECO:0000256" key="3">
    <source>
        <dbReference type="ARBA" id="ARBA00022777"/>
    </source>
</evidence>
<dbReference type="AlphaFoldDB" id="A0A318D4M7"/>
<organism evidence="8 9">
    <name type="scientific">Kangiella spongicola</name>
    <dbReference type="NCBI Taxonomy" id="796379"/>
    <lineage>
        <taxon>Bacteria</taxon>
        <taxon>Pseudomonadati</taxon>
        <taxon>Pseudomonadota</taxon>
        <taxon>Gammaproteobacteria</taxon>
        <taxon>Kangiellales</taxon>
        <taxon>Kangiellaceae</taxon>
        <taxon>Kangiella</taxon>
    </lineage>
</organism>
<dbReference type="GO" id="GO:0005524">
    <property type="term" value="F:ATP binding"/>
    <property type="evidence" value="ECO:0007669"/>
    <property type="project" value="UniProtKB-UniRule"/>
</dbReference>
<dbReference type="PROSITE" id="PS00108">
    <property type="entry name" value="PROTEIN_KINASE_ST"/>
    <property type="match status" value="1"/>
</dbReference>
<dbReference type="RefSeq" id="WP_110200004.1">
    <property type="nucleotide sequence ID" value="NZ_QICH01000001.1"/>
</dbReference>
<keyword evidence="9" id="KW-1185">Reference proteome</keyword>
<evidence type="ECO:0000256" key="4">
    <source>
        <dbReference type="ARBA" id="ARBA00022840"/>
    </source>
</evidence>
<accession>A0A318D4M7</accession>
<gene>
    <name evidence="8" type="ORF">DL796_03480</name>
</gene>
<dbReference type="GO" id="GO:0004674">
    <property type="term" value="F:protein serine/threonine kinase activity"/>
    <property type="evidence" value="ECO:0007669"/>
    <property type="project" value="TreeGrafter"/>
</dbReference>
<reference evidence="8 9" key="1">
    <citation type="submission" date="2018-05" db="EMBL/GenBank/DDBJ databases">
        <title>Kangiella spongicola genome sequence.</title>
        <authorList>
            <person name="Maclea K.S."/>
            <person name="Goen A.E."/>
            <person name="Kelley C."/>
            <person name="Underriner A."/>
            <person name="Silverwood T."/>
            <person name="Trachtenberg A.M."/>
        </authorList>
    </citation>
    <scope>NUCLEOTIDE SEQUENCE [LARGE SCALE GENOMIC DNA]</scope>
    <source>
        <strain evidence="8 9">ATCC BAA-2076</strain>
    </source>
</reference>
<dbReference type="SUPFAM" id="SSF56112">
    <property type="entry name" value="Protein kinase-like (PK-like)"/>
    <property type="match status" value="1"/>
</dbReference>
<feature type="domain" description="Protein kinase" evidence="7">
    <location>
        <begin position="95"/>
        <end position="450"/>
    </location>
</feature>
<dbReference type="OrthoDB" id="9801841at2"/>
<dbReference type="Gene3D" id="3.30.200.20">
    <property type="entry name" value="Phosphorylase Kinase, domain 1"/>
    <property type="match status" value="1"/>
</dbReference>
<sequence>MSDQNNNEELKTPSGEAQERDIQHDQQSTTEDVATTNDDSASMDSTVAAKYIKAPTPEVEDDDDKTVVQNISNRSNTAQTQHMNLKIGDTLSQRYKLVESLGSGGMSEVYKAKDLFAENAGDKSPYVAVKVLSNEFADHPDAVTIMQREAKKTRELSHPNIVQVYDFVFEKHLCYIVMELLEGESLDKLIKRSRPNGLPKSGVLKVIQQMSSALTFAHSKGVLHSDLKPSNIFITQKQDVKIFDFGVARALKQQIDEYAVQTHSDEPEFDVGGFTPAYASPNMLTNQPIDVRDDVYGLACITYEMLTSKHPYDRTPADKALAKQMQPKKCRKLSLFAWKGLKRGLALKHNERSVNVDSFYQGLIKNHTRTIAIAASILALSFVAYKVWSSDQQRISQLKSELTALHNEQSKLNAVLATKPSEIETALNNLSTLTEDHRASALNQLRQPIYEHFAEKIDKALKSSKGKYPNYPAALAIFDQAEPYLADSEKLSSYENQILSNRNQLLNSLELKYNSLLELQDYAEKDNGSDIFTLQAEMKQIAPNYQPQISPQATQLFITSLSEAMSSNNFVELQKYQQVGDKIFAHDQQFQELKAQSLQYLSAADKLGTYQKELANNPDTAFPYDAAKIFYSSTFDGFSDKIAAANSVKSLDAIGEEMKPLADSLPADFELLTETQAQLGNAYIKMADTLNNQRRYRQGARSLKKGREILNQLEGANS</sequence>
<dbReference type="PANTHER" id="PTHR43289">
    <property type="entry name" value="MITOGEN-ACTIVATED PROTEIN KINASE KINASE KINASE 20-RELATED"/>
    <property type="match status" value="1"/>
</dbReference>
<proteinExistence type="predicted"/>
<dbReference type="InterPro" id="IPR011009">
    <property type="entry name" value="Kinase-like_dom_sf"/>
</dbReference>
<dbReference type="PROSITE" id="PS50011">
    <property type="entry name" value="PROTEIN_KINASE_DOM"/>
    <property type="match status" value="1"/>
</dbReference>
<name>A0A318D4M7_9GAMM</name>
<dbReference type="SMART" id="SM00220">
    <property type="entry name" value="S_TKc"/>
    <property type="match status" value="1"/>
</dbReference>
<comment type="caution">
    <text evidence="8">The sequence shown here is derived from an EMBL/GenBank/DDBJ whole genome shotgun (WGS) entry which is preliminary data.</text>
</comment>
<dbReference type="EMBL" id="QICH01000001">
    <property type="protein sequence ID" value="PXF64210.1"/>
    <property type="molecule type" value="Genomic_DNA"/>
</dbReference>
<dbReference type="InterPro" id="IPR017441">
    <property type="entry name" value="Protein_kinase_ATP_BS"/>
</dbReference>
<dbReference type="PROSITE" id="PS00107">
    <property type="entry name" value="PROTEIN_KINASE_ATP"/>
    <property type="match status" value="1"/>
</dbReference>
<dbReference type="Proteomes" id="UP000247689">
    <property type="component" value="Unassembled WGS sequence"/>
</dbReference>
<dbReference type="PANTHER" id="PTHR43289:SF6">
    <property type="entry name" value="SERINE_THREONINE-PROTEIN KINASE NEKL-3"/>
    <property type="match status" value="1"/>
</dbReference>
<dbReference type="CDD" id="cd14014">
    <property type="entry name" value="STKc_PknB_like"/>
    <property type="match status" value="1"/>
</dbReference>
<feature type="region of interest" description="Disordered" evidence="6">
    <location>
        <begin position="1"/>
        <end position="47"/>
    </location>
</feature>
<evidence type="ECO:0000256" key="2">
    <source>
        <dbReference type="ARBA" id="ARBA00022741"/>
    </source>
</evidence>
<evidence type="ECO:0000313" key="9">
    <source>
        <dbReference type="Proteomes" id="UP000247689"/>
    </source>
</evidence>
<evidence type="ECO:0000256" key="1">
    <source>
        <dbReference type="ARBA" id="ARBA00022679"/>
    </source>
</evidence>
<dbReference type="Gene3D" id="1.10.510.10">
    <property type="entry name" value="Transferase(Phosphotransferase) domain 1"/>
    <property type="match status" value="1"/>
</dbReference>
<evidence type="ECO:0000256" key="5">
    <source>
        <dbReference type="PROSITE-ProRule" id="PRU10141"/>
    </source>
</evidence>
<evidence type="ECO:0000259" key="7">
    <source>
        <dbReference type="PROSITE" id="PS50011"/>
    </source>
</evidence>
<protein>
    <recommendedName>
        <fullName evidence="7">Protein kinase domain-containing protein</fullName>
    </recommendedName>
</protein>
<feature type="binding site" evidence="5">
    <location>
        <position position="130"/>
    </location>
    <ligand>
        <name>ATP</name>
        <dbReference type="ChEBI" id="CHEBI:30616"/>
    </ligand>
</feature>
<evidence type="ECO:0000256" key="6">
    <source>
        <dbReference type="SAM" id="MobiDB-lite"/>
    </source>
</evidence>
<keyword evidence="1" id="KW-0808">Transferase</keyword>
<keyword evidence="2 5" id="KW-0547">Nucleotide-binding</keyword>
<feature type="compositionally biased region" description="Polar residues" evidence="6">
    <location>
        <begin position="25"/>
        <end position="45"/>
    </location>
</feature>